<evidence type="ECO:0000313" key="3">
    <source>
        <dbReference type="EMBL" id="OSJ34452.1"/>
    </source>
</evidence>
<keyword evidence="5" id="KW-1185">Reference proteome</keyword>
<dbReference type="Proteomes" id="UP000193884">
    <property type="component" value="Unassembled WGS sequence"/>
</dbReference>
<evidence type="ECO:0000313" key="5">
    <source>
        <dbReference type="Proteomes" id="UP000193884"/>
    </source>
</evidence>
<organism evidence="2 4">
    <name type="scientific">Bradyrhizobium canariense</name>
    <dbReference type="NCBI Taxonomy" id="255045"/>
    <lineage>
        <taxon>Bacteria</taxon>
        <taxon>Pseudomonadati</taxon>
        <taxon>Pseudomonadota</taxon>
        <taxon>Alphaproteobacteria</taxon>
        <taxon>Hyphomicrobiales</taxon>
        <taxon>Nitrobacteraceae</taxon>
        <taxon>Bradyrhizobium</taxon>
    </lineage>
</organism>
<dbReference type="AlphaFoldDB" id="A0A1X3G5G4"/>
<dbReference type="EMBL" id="NAFK01000123">
    <property type="protein sequence ID" value="OSJ34452.1"/>
    <property type="molecule type" value="Genomic_DNA"/>
</dbReference>
<evidence type="ECO:0000256" key="1">
    <source>
        <dbReference type="SAM" id="MobiDB-lite"/>
    </source>
</evidence>
<evidence type="ECO:0000313" key="2">
    <source>
        <dbReference type="EMBL" id="OSJ17939.1"/>
    </source>
</evidence>
<gene>
    <name evidence="3" type="ORF">BST63_03540</name>
    <name evidence="2" type="ORF">BSZ18_03355</name>
</gene>
<name>A0A1X3G5G4_9BRAD</name>
<protein>
    <submittedName>
        <fullName evidence="2">Uncharacterized protein</fullName>
    </submittedName>
</protein>
<comment type="caution">
    <text evidence="2">The sequence shown here is derived from an EMBL/GenBank/DDBJ whole genome shotgun (WGS) entry which is preliminary data.</text>
</comment>
<accession>A0A1X3G5G4</accession>
<reference evidence="4 5" key="1">
    <citation type="submission" date="2017-03" db="EMBL/GenBank/DDBJ databases">
        <title>Whole genome sequences of fourteen strains of Bradyrhizobium canariense and one strain of Bradyrhizobium japonicum isolated from Lupinus (Papilionoideae: Genisteae) species in Algeria.</title>
        <authorList>
            <person name="Crovadore J."/>
            <person name="Chekireb D."/>
            <person name="Brachmann A."/>
            <person name="Chablais R."/>
            <person name="Cochard B."/>
            <person name="Lefort F."/>
        </authorList>
    </citation>
    <scope>NUCLEOTIDE SEQUENCE [LARGE SCALE GENOMIC DNA]</scope>
    <source>
        <strain evidence="2 4">UBMA195</strain>
        <strain evidence="3 5">UBMAN05</strain>
    </source>
</reference>
<feature type="compositionally biased region" description="Polar residues" evidence="1">
    <location>
        <begin position="34"/>
        <end position="59"/>
    </location>
</feature>
<sequence>MSLDELWALYTDVDQILAARIVAKKQELDRRLQQLHQTNGPGGSSELNVRASSSGRDRL</sequence>
<evidence type="ECO:0000313" key="4">
    <source>
        <dbReference type="Proteomes" id="UP000193553"/>
    </source>
</evidence>
<dbReference type="EMBL" id="NAFI01000137">
    <property type="protein sequence ID" value="OSJ17939.1"/>
    <property type="molecule type" value="Genomic_DNA"/>
</dbReference>
<proteinExistence type="predicted"/>
<feature type="region of interest" description="Disordered" evidence="1">
    <location>
        <begin position="32"/>
        <end position="59"/>
    </location>
</feature>
<dbReference type="Proteomes" id="UP000193553">
    <property type="component" value="Unassembled WGS sequence"/>
</dbReference>